<organism evidence="3 4">
    <name type="scientific">Catenulispora pinistramenti</name>
    <dbReference type="NCBI Taxonomy" id="2705254"/>
    <lineage>
        <taxon>Bacteria</taxon>
        <taxon>Bacillati</taxon>
        <taxon>Actinomycetota</taxon>
        <taxon>Actinomycetes</taxon>
        <taxon>Catenulisporales</taxon>
        <taxon>Catenulisporaceae</taxon>
        <taxon>Catenulispora</taxon>
    </lineage>
</organism>
<gene>
    <name evidence="3" type="ORF">KGQ19_12085</name>
</gene>
<evidence type="ECO:0000313" key="4">
    <source>
        <dbReference type="Proteomes" id="UP000730482"/>
    </source>
</evidence>
<comment type="caution">
    <text evidence="3">The sequence shown here is derived from an EMBL/GenBank/DDBJ whole genome shotgun (WGS) entry which is preliminary data.</text>
</comment>
<proteinExistence type="predicted"/>
<feature type="transmembrane region" description="Helical" evidence="2">
    <location>
        <begin position="102"/>
        <end position="119"/>
    </location>
</feature>
<evidence type="ECO:0000256" key="2">
    <source>
        <dbReference type="SAM" id="Phobius"/>
    </source>
</evidence>
<dbReference type="RefSeq" id="WP_212009195.1">
    <property type="nucleotide sequence ID" value="NZ_JAAFYZ010000031.1"/>
</dbReference>
<evidence type="ECO:0000313" key="3">
    <source>
        <dbReference type="EMBL" id="MBS2547612.1"/>
    </source>
</evidence>
<accession>A0ABS5KNH5</accession>
<dbReference type="Proteomes" id="UP000730482">
    <property type="component" value="Unassembled WGS sequence"/>
</dbReference>
<keyword evidence="2" id="KW-0812">Transmembrane</keyword>
<keyword evidence="2" id="KW-1133">Transmembrane helix</keyword>
<name>A0ABS5KNH5_9ACTN</name>
<feature type="region of interest" description="Disordered" evidence="1">
    <location>
        <begin position="126"/>
        <end position="150"/>
    </location>
</feature>
<keyword evidence="2" id="KW-0472">Membrane</keyword>
<dbReference type="Pfam" id="PF17258">
    <property type="entry name" value="DUF5324"/>
    <property type="match status" value="1"/>
</dbReference>
<sequence length="150" mass="16035">MKNLVHKTPDHSRLSTIGHTLSEHSAEAGHKIRDEFDDVAPKVAAAASQAVHTTAHAAMERSRPIRTEAAARGSAALSGLLGEVTPAQIDRMSGRASRRGRIALLLAAAGGVLIWALWWKRSDPDLGPWQEELSKPDTEPAEDLAGPQSP</sequence>
<dbReference type="InterPro" id="IPR035214">
    <property type="entry name" value="DUF5324"/>
</dbReference>
<evidence type="ECO:0000256" key="1">
    <source>
        <dbReference type="SAM" id="MobiDB-lite"/>
    </source>
</evidence>
<dbReference type="EMBL" id="JAAFYZ010000031">
    <property type="protein sequence ID" value="MBS2547612.1"/>
    <property type="molecule type" value="Genomic_DNA"/>
</dbReference>
<keyword evidence="4" id="KW-1185">Reference proteome</keyword>
<protein>
    <submittedName>
        <fullName evidence="3">DUF5324 family protein</fullName>
    </submittedName>
</protein>
<reference evidence="3 4" key="1">
    <citation type="submission" date="2020-02" db="EMBL/GenBank/DDBJ databases">
        <title>Acidophilic actinobacteria isolated from forest soil.</title>
        <authorList>
            <person name="Golinska P."/>
        </authorList>
    </citation>
    <scope>NUCLEOTIDE SEQUENCE [LARGE SCALE GENOMIC DNA]</scope>
    <source>
        <strain evidence="3 4">NL8</strain>
    </source>
</reference>